<dbReference type="STRING" id="980251.GCA_001642875_02934"/>
<evidence type="ECO:0000256" key="1">
    <source>
        <dbReference type="ARBA" id="ARBA00000832"/>
    </source>
</evidence>
<dbReference type="GO" id="GO:0006098">
    <property type="term" value="P:pentose-phosphate shunt"/>
    <property type="evidence" value="ECO:0007669"/>
    <property type="project" value="UniProtKB-UniPathway"/>
</dbReference>
<dbReference type="InterPro" id="IPR039104">
    <property type="entry name" value="6PGL"/>
</dbReference>
<dbReference type="GO" id="GO:0005975">
    <property type="term" value="P:carbohydrate metabolic process"/>
    <property type="evidence" value="ECO:0007669"/>
    <property type="project" value="UniProtKB-UniRule"/>
</dbReference>
<feature type="domain" description="Glucosamine/galactosamine-6-phosphate isomerase" evidence="8">
    <location>
        <begin position="10"/>
        <end position="224"/>
    </location>
</feature>
<proteinExistence type="inferred from homology"/>
<evidence type="ECO:0000256" key="3">
    <source>
        <dbReference type="ARBA" id="ARBA00004961"/>
    </source>
</evidence>
<comment type="pathway">
    <text evidence="3 7">Carbohydrate degradation; pentose phosphate pathway; D-ribulose 5-phosphate from D-glucose 6-phosphate (oxidative stage): step 2/3.</text>
</comment>
<dbReference type="AlphaFoldDB" id="A0A5B9P8H1"/>
<dbReference type="SUPFAM" id="SSF100950">
    <property type="entry name" value="NagB/RpiA/CoA transferase-like"/>
    <property type="match status" value="1"/>
</dbReference>
<dbReference type="NCBIfam" id="TIGR01198">
    <property type="entry name" value="pgl"/>
    <property type="match status" value="1"/>
</dbReference>
<sequence length="241" mass="26007">MQADKKIFADNPAVAQAFAEDFVAWLETQSQPKVTVSLSGGSTPTLLFEILAKQFADKIDWSRVHLFWGDERCVPPEDPQSNYGVCKSLLLDHVSIPESNVHRVIGESDPEAEAVRYGDEMKAHCELNADGLPMLDLLILGMGGDGHTASIFPHQIELLKSDAICAVATHPESGQKRVSMTGPVLCAAKKIDFLVTGAGKASVLGEIFGKTGDWETYPTSLIESKGPIAFYLDEAAASFGK</sequence>
<accession>A0A5B9P8H1</accession>
<protein>
    <recommendedName>
        <fullName evidence="6 7">6-phosphogluconolactonase</fullName>
        <shortName evidence="7">6PGL</shortName>
        <ecNumber evidence="5 7">3.1.1.31</ecNumber>
    </recommendedName>
</protein>
<comment type="similarity">
    <text evidence="4 7">Belongs to the glucosamine/galactosamine-6-phosphate isomerase family. 6-phosphogluconolactonase subfamily.</text>
</comment>
<evidence type="ECO:0000256" key="6">
    <source>
        <dbReference type="ARBA" id="ARBA00020337"/>
    </source>
</evidence>
<evidence type="ECO:0000259" key="8">
    <source>
        <dbReference type="Pfam" id="PF01182"/>
    </source>
</evidence>
<dbReference type="PANTHER" id="PTHR11054">
    <property type="entry name" value="6-PHOSPHOGLUCONOLACTONASE"/>
    <property type="match status" value="1"/>
</dbReference>
<evidence type="ECO:0000256" key="5">
    <source>
        <dbReference type="ARBA" id="ARBA00013198"/>
    </source>
</evidence>
<dbReference type="PANTHER" id="PTHR11054:SF0">
    <property type="entry name" value="6-PHOSPHOGLUCONOLACTONASE"/>
    <property type="match status" value="1"/>
</dbReference>
<dbReference type="KEGG" id="mff:MFFC18_07670"/>
<organism evidence="9 10">
    <name type="scientific">Mariniblastus fucicola</name>
    <dbReference type="NCBI Taxonomy" id="980251"/>
    <lineage>
        <taxon>Bacteria</taxon>
        <taxon>Pseudomonadati</taxon>
        <taxon>Planctomycetota</taxon>
        <taxon>Planctomycetia</taxon>
        <taxon>Pirellulales</taxon>
        <taxon>Pirellulaceae</taxon>
        <taxon>Mariniblastus</taxon>
    </lineage>
</organism>
<comment type="function">
    <text evidence="2 7">Hydrolysis of 6-phosphogluconolactone to 6-phosphogluconate.</text>
</comment>
<keyword evidence="10" id="KW-1185">Reference proteome</keyword>
<dbReference type="UniPathway" id="UPA00115">
    <property type="reaction ID" value="UER00409"/>
</dbReference>
<evidence type="ECO:0000256" key="2">
    <source>
        <dbReference type="ARBA" id="ARBA00002681"/>
    </source>
</evidence>
<dbReference type="InterPro" id="IPR006148">
    <property type="entry name" value="Glc/Gal-6P_isomerase"/>
</dbReference>
<keyword evidence="7 9" id="KW-0378">Hydrolase</keyword>
<reference evidence="9 10" key="1">
    <citation type="submission" date="2019-08" db="EMBL/GenBank/DDBJ databases">
        <title>Deep-cultivation of Planctomycetes and their phenomic and genomic characterization uncovers novel biology.</title>
        <authorList>
            <person name="Wiegand S."/>
            <person name="Jogler M."/>
            <person name="Boedeker C."/>
            <person name="Pinto D."/>
            <person name="Vollmers J."/>
            <person name="Rivas-Marin E."/>
            <person name="Kohn T."/>
            <person name="Peeters S.H."/>
            <person name="Heuer A."/>
            <person name="Rast P."/>
            <person name="Oberbeckmann S."/>
            <person name="Bunk B."/>
            <person name="Jeske O."/>
            <person name="Meyerdierks A."/>
            <person name="Storesund J.E."/>
            <person name="Kallscheuer N."/>
            <person name="Luecker S."/>
            <person name="Lage O.M."/>
            <person name="Pohl T."/>
            <person name="Merkel B.J."/>
            <person name="Hornburger P."/>
            <person name="Mueller R.-W."/>
            <person name="Bruemmer F."/>
            <person name="Labrenz M."/>
            <person name="Spormann A.M."/>
            <person name="Op den Camp H."/>
            <person name="Overmann J."/>
            <person name="Amann R."/>
            <person name="Jetten M.S.M."/>
            <person name="Mascher T."/>
            <person name="Medema M.H."/>
            <person name="Devos D.P."/>
            <person name="Kaster A.-K."/>
            <person name="Ovreas L."/>
            <person name="Rohde M."/>
            <person name="Galperin M.Y."/>
            <person name="Jogler C."/>
        </authorList>
    </citation>
    <scope>NUCLEOTIDE SEQUENCE [LARGE SCALE GENOMIC DNA]</scope>
    <source>
        <strain evidence="9 10">FC18</strain>
    </source>
</reference>
<dbReference type="Proteomes" id="UP000322214">
    <property type="component" value="Chromosome"/>
</dbReference>
<dbReference type="Gene3D" id="3.40.50.1360">
    <property type="match status" value="1"/>
</dbReference>
<dbReference type="EMBL" id="CP042912">
    <property type="protein sequence ID" value="QEG20916.1"/>
    <property type="molecule type" value="Genomic_DNA"/>
</dbReference>
<evidence type="ECO:0000256" key="7">
    <source>
        <dbReference type="RuleBase" id="RU365095"/>
    </source>
</evidence>
<evidence type="ECO:0000256" key="4">
    <source>
        <dbReference type="ARBA" id="ARBA00010662"/>
    </source>
</evidence>
<dbReference type="EC" id="3.1.1.31" evidence="5 7"/>
<evidence type="ECO:0000313" key="9">
    <source>
        <dbReference type="EMBL" id="QEG20916.1"/>
    </source>
</evidence>
<name>A0A5B9P8H1_9BACT</name>
<evidence type="ECO:0000313" key="10">
    <source>
        <dbReference type="Proteomes" id="UP000322214"/>
    </source>
</evidence>
<dbReference type="InterPro" id="IPR037171">
    <property type="entry name" value="NagB/RpiA_transferase-like"/>
</dbReference>
<comment type="catalytic activity">
    <reaction evidence="1 7">
        <text>6-phospho-D-glucono-1,5-lactone + H2O = 6-phospho-D-gluconate + H(+)</text>
        <dbReference type="Rhea" id="RHEA:12556"/>
        <dbReference type="ChEBI" id="CHEBI:15377"/>
        <dbReference type="ChEBI" id="CHEBI:15378"/>
        <dbReference type="ChEBI" id="CHEBI:57955"/>
        <dbReference type="ChEBI" id="CHEBI:58759"/>
        <dbReference type="EC" id="3.1.1.31"/>
    </reaction>
</comment>
<dbReference type="InterPro" id="IPR005900">
    <property type="entry name" value="6-phosphogluconolactonase_DevB"/>
</dbReference>
<dbReference type="Pfam" id="PF01182">
    <property type="entry name" value="Glucosamine_iso"/>
    <property type="match status" value="1"/>
</dbReference>
<dbReference type="OrthoDB" id="9810967at2"/>
<dbReference type="CDD" id="cd01400">
    <property type="entry name" value="6PGL"/>
    <property type="match status" value="1"/>
</dbReference>
<dbReference type="GO" id="GO:0017057">
    <property type="term" value="F:6-phosphogluconolactonase activity"/>
    <property type="evidence" value="ECO:0007669"/>
    <property type="project" value="UniProtKB-UniRule"/>
</dbReference>
<gene>
    <name evidence="9" type="primary">pgl_2</name>
    <name evidence="7" type="synonym">pgl</name>
    <name evidence="9" type="ORF">MFFC18_07670</name>
</gene>